<gene>
    <name evidence="1" type="ORF">GCM10010151_63230</name>
</gene>
<proteinExistence type="predicted"/>
<dbReference type="Proteomes" id="UP001501822">
    <property type="component" value="Unassembled WGS sequence"/>
</dbReference>
<comment type="caution">
    <text evidence="1">The sequence shown here is derived from an EMBL/GenBank/DDBJ whole genome shotgun (WGS) entry which is preliminary data.</text>
</comment>
<keyword evidence="2" id="KW-1185">Reference proteome</keyword>
<organism evidence="1 2">
    <name type="scientific">Actinoallomurus spadix</name>
    <dbReference type="NCBI Taxonomy" id="79912"/>
    <lineage>
        <taxon>Bacteria</taxon>
        <taxon>Bacillati</taxon>
        <taxon>Actinomycetota</taxon>
        <taxon>Actinomycetes</taxon>
        <taxon>Streptosporangiales</taxon>
        <taxon>Thermomonosporaceae</taxon>
        <taxon>Actinoallomurus</taxon>
    </lineage>
</organism>
<evidence type="ECO:0000313" key="2">
    <source>
        <dbReference type="Proteomes" id="UP001501822"/>
    </source>
</evidence>
<protein>
    <submittedName>
        <fullName evidence="1">Uncharacterized protein</fullName>
    </submittedName>
</protein>
<dbReference type="EMBL" id="BAAABM010000064">
    <property type="protein sequence ID" value="GAA0364611.1"/>
    <property type="molecule type" value="Genomic_DNA"/>
</dbReference>
<accession>A0ABP3H866</accession>
<name>A0ABP3H866_9ACTN</name>
<evidence type="ECO:0000313" key="1">
    <source>
        <dbReference type="EMBL" id="GAA0364611.1"/>
    </source>
</evidence>
<reference evidence="2" key="1">
    <citation type="journal article" date="2019" name="Int. J. Syst. Evol. Microbiol.">
        <title>The Global Catalogue of Microorganisms (GCM) 10K type strain sequencing project: providing services to taxonomists for standard genome sequencing and annotation.</title>
        <authorList>
            <consortium name="The Broad Institute Genomics Platform"/>
            <consortium name="The Broad Institute Genome Sequencing Center for Infectious Disease"/>
            <person name="Wu L."/>
            <person name="Ma J."/>
        </authorList>
    </citation>
    <scope>NUCLEOTIDE SEQUENCE [LARGE SCALE GENOMIC DNA]</scope>
    <source>
        <strain evidence="2">JCM 3146</strain>
    </source>
</reference>
<sequence length="51" mass="5758">MSDCSTCGWPDSDVHEVLSRHFTSEGVVTYSRCVCGEIRVRLRPYAADRPL</sequence>
<dbReference type="RefSeq" id="WP_252803533.1">
    <property type="nucleotide sequence ID" value="NZ_BAAABM010000064.1"/>
</dbReference>